<dbReference type="InterPro" id="IPR001715">
    <property type="entry name" value="CH_dom"/>
</dbReference>
<name>A0A0M3I711_ASCLU</name>
<dbReference type="SUPFAM" id="SSF47576">
    <property type="entry name" value="Calponin-homology domain, CH-domain"/>
    <property type="match status" value="1"/>
</dbReference>
<dbReference type="PANTHER" id="PTHR38537:SF8">
    <property type="entry name" value="FILAMIN-A"/>
    <property type="match status" value="1"/>
</dbReference>
<evidence type="ECO:0000256" key="3">
    <source>
        <dbReference type="PROSITE-ProRule" id="PRU00087"/>
    </source>
</evidence>
<dbReference type="PANTHER" id="PTHR38537">
    <property type="entry name" value="JITTERBUG, ISOFORM N"/>
    <property type="match status" value="1"/>
</dbReference>
<feature type="repeat" description="Filamin" evidence="3">
    <location>
        <begin position="615"/>
        <end position="711"/>
    </location>
</feature>
<dbReference type="PROSITE" id="PS50194">
    <property type="entry name" value="FILAMIN_REPEAT"/>
    <property type="match status" value="14"/>
</dbReference>
<evidence type="ECO:0000256" key="4">
    <source>
        <dbReference type="SAM" id="MobiDB-lite"/>
    </source>
</evidence>
<feature type="repeat" description="Filamin" evidence="3">
    <location>
        <begin position="712"/>
        <end position="807"/>
    </location>
</feature>
<dbReference type="WBParaSite" id="ALUE_0001291701-mRNA-1">
    <property type="protein sequence ID" value="ALUE_0001291701-mRNA-1"/>
    <property type="gene ID" value="ALUE_0001291701"/>
</dbReference>
<dbReference type="SMART" id="SM00557">
    <property type="entry name" value="IG_FLMN"/>
    <property type="match status" value="13"/>
</dbReference>
<feature type="repeat" description="Filamin" evidence="3">
    <location>
        <begin position="94"/>
        <end position="193"/>
    </location>
</feature>
<evidence type="ECO:0000313" key="6">
    <source>
        <dbReference type="Proteomes" id="UP000036681"/>
    </source>
</evidence>
<evidence type="ECO:0000313" key="7">
    <source>
        <dbReference type="WBParaSite" id="ALUE_0001291701-mRNA-1"/>
    </source>
</evidence>
<feature type="repeat" description="Filamin" evidence="3">
    <location>
        <begin position="1169"/>
        <end position="1263"/>
    </location>
</feature>
<keyword evidence="2" id="KW-0677">Repeat</keyword>
<dbReference type="InterPro" id="IPR017868">
    <property type="entry name" value="Filamin/ABP280_repeat-like"/>
</dbReference>
<feature type="repeat" description="Filamin" evidence="3">
    <location>
        <begin position="323"/>
        <end position="425"/>
    </location>
</feature>
<feature type="domain" description="Calponin-homology (CH)" evidence="5">
    <location>
        <begin position="1"/>
        <end position="114"/>
    </location>
</feature>
<dbReference type="GO" id="GO:0030036">
    <property type="term" value="P:actin cytoskeleton organization"/>
    <property type="evidence" value="ECO:0007669"/>
    <property type="project" value="InterPro"/>
</dbReference>
<reference evidence="7" key="1">
    <citation type="submission" date="2016-05" db="UniProtKB">
        <authorList>
            <consortium name="WormBaseParasite"/>
        </authorList>
    </citation>
    <scope>IDENTIFICATION</scope>
</reference>
<dbReference type="SUPFAM" id="SSF81296">
    <property type="entry name" value="E set domains"/>
    <property type="match status" value="13"/>
</dbReference>
<dbReference type="InterPro" id="IPR013783">
    <property type="entry name" value="Ig-like_fold"/>
</dbReference>
<protein>
    <submittedName>
        <fullName evidence="7">Calponin-homology (CH) domain-containing protein</fullName>
    </submittedName>
</protein>
<feature type="region of interest" description="Disordered" evidence="4">
    <location>
        <begin position="1072"/>
        <end position="1094"/>
    </location>
</feature>
<feature type="repeat" description="Filamin" evidence="3">
    <location>
        <begin position="1458"/>
        <end position="1551"/>
    </location>
</feature>
<dbReference type="Gene3D" id="1.10.418.10">
    <property type="entry name" value="Calponin-like domain"/>
    <property type="match status" value="1"/>
</dbReference>
<feature type="repeat" description="Filamin" evidence="3">
    <location>
        <begin position="1357"/>
        <end position="1457"/>
    </location>
</feature>
<feature type="repeat" description="Filamin" evidence="3">
    <location>
        <begin position="520"/>
        <end position="611"/>
    </location>
</feature>
<feature type="repeat" description="Filamin" evidence="3">
    <location>
        <begin position="192"/>
        <end position="307"/>
    </location>
</feature>
<feature type="repeat" description="Filamin" evidence="3">
    <location>
        <begin position="900"/>
        <end position="954"/>
    </location>
</feature>
<feature type="repeat" description="Filamin" evidence="3">
    <location>
        <begin position="423"/>
        <end position="520"/>
    </location>
</feature>
<evidence type="ECO:0000256" key="2">
    <source>
        <dbReference type="ARBA" id="ARBA00022737"/>
    </source>
</evidence>
<evidence type="ECO:0000256" key="1">
    <source>
        <dbReference type="ARBA" id="ARBA00009238"/>
    </source>
</evidence>
<comment type="similarity">
    <text evidence="1">Belongs to the filamin family.</text>
</comment>
<dbReference type="SMART" id="SM00033">
    <property type="entry name" value="CH"/>
    <property type="match status" value="1"/>
</dbReference>
<dbReference type="Proteomes" id="UP000036681">
    <property type="component" value="Unplaced"/>
</dbReference>
<dbReference type="Pfam" id="PF00630">
    <property type="entry name" value="Filamin"/>
    <property type="match status" value="11"/>
</dbReference>
<accession>A0A0M3I711</accession>
<evidence type="ECO:0000259" key="5">
    <source>
        <dbReference type="PROSITE" id="PS50021"/>
    </source>
</evidence>
<dbReference type="PROSITE" id="PS50021">
    <property type="entry name" value="CH"/>
    <property type="match status" value="1"/>
</dbReference>
<proteinExistence type="inferred from homology"/>
<feature type="repeat" description="Filamin" evidence="3">
    <location>
        <begin position="806"/>
        <end position="884"/>
    </location>
</feature>
<dbReference type="GO" id="GO:0051015">
    <property type="term" value="F:actin filament binding"/>
    <property type="evidence" value="ECO:0007669"/>
    <property type="project" value="InterPro"/>
</dbReference>
<feature type="repeat" description="Filamin" evidence="3">
    <location>
        <begin position="1264"/>
        <end position="1356"/>
    </location>
</feature>
<dbReference type="InterPro" id="IPR001298">
    <property type="entry name" value="Filamin/ABP280_rpt"/>
</dbReference>
<dbReference type="Gene3D" id="2.60.40.10">
    <property type="entry name" value="Immunoglobulins"/>
    <property type="match status" value="14"/>
</dbReference>
<sequence>MMWIKAKLPPGLPLNNFTSDWNDGVLLGALVDSCAPDLHLGWRDWIPPDALHSTRTAMQLAEKHLDIAPSESDLNADRSLQKALQLITPEELINPAVDEKSVMTYLAQFPQAHYKPALGRVADMDVSPIVGGSTTFTVHTLNAVVTPDVLIRGPDGQPINTQIHKVSSTVYEIKYVPQMKGEYEIAVTIRDPHSGDSSRLNIERAVAVDSARLIYESSGRVGKRATFRVENAEESVIEAAFICVRVYNSKRLQLVIVDPKGNEIMPVLIREGFDYVSEFTPKFTGVHSVNVFQKKRHIPGSPFPLSVAAPGHLYISLFLATFRVWGRGVAPEGVRVDDEVNFFVDASEDSTSPLTVHIRDPGNLYNSKRLQLVIVDPKGNEIMPVLIREGFDYVSEFTPKFTGVHSVNVFQKKRHIPGSPFPLSVAAPATFRVWGRGVAPEGVRVDDEVNFFVDASEDSTSPLTVHIRDPAGQLLPVDETLDEVKRRHTFVYRPQTRGKYEVELKCGDNQISKSPYEVRIGERTTSQVRAFGPGLEGGVAKLPAIFYVETNGDTDQLGFSIEGPSKTEINCTDVGDGSAVVKYTPEEPGIYEVNVLSRSEHIKDSPFVLMVEPPNEDLRPSAVRVLGIEPSTIFSKGDRAIFQIDTTDAGVGALPQVKLLDSRYAQVPVSITEKGKGIYECSFRPQSTGRYYVNVSAGGVAVPGSPFMVKVREAVDASQVRVYGPGVGPDVRSQQPTHFFIDAKGAGPGEVEVALCDREGSAVDLDVLDNNDGSFTVKYTAPRPGAYQLKVVFAGVEIPRVEINVKPHVDISGIRVEGLENAIVTVNCEKEVHVFTCDGENTRITIRSPSGCVVEALIEPTPSGFRVRFTPSEVGNYRSIVTVNCEKEVHVFTCDGENTRITIRSPSGCVVEALIEPTPSGFRVRFTPSEVGNYTIEVTYEDIPIDDSPFTVHSVPPLNETATPNGIVAEAEYVVSAAGPAQAELVTVTGPGLGTVLAARSTHVLIDAKRAGFGNIDLFVDGPAKTPIHCIDNHDGTCSMFYEPLVPGVYYLRVMFDDCHVPGSPFKILAQPPASERLRRSGGSHRSSSHKGKRTLGSGIIQNVLVGHRKEILINTGGTIPHAMGIEAITEDPDGRKYLLKLTPQIGGIFSGFFQLIFHISSEARTMVREGEDASKCRAVGEGLERAIVGERTKFRIDTQGAGEGSIAMAIKGPSESKTTVTDHSNGSCTVEYVLLTPGLYEINIVYGEKKEPIPGSPFTTVADYRRDVSKIAIEGFEGKARVGVPTSFVVDATRTAALPVDARLPVGQQQPIIEEIEPRKYRITFNLSGNAGDIVPIEVLYGGEPISNRPLSMMLSASLDPSRVKLKDRSGGSFPSEARASLPAAFMIDVSEAGKPDKLSAEVTGPDGRLRKSTIIATGEAELYELSFTPDLAGVYEMLIFCNETPISRSPYRIRCVPVGDANRCVLRELPKNDLWGVGEPRKLAVDVGNAGTGALSVVPMREHEVEWWIERVEGGLYYVTLKPLITGPHTVFLFYGGREIPNGAISFEVTFRLFHRAEDFYSR</sequence>
<keyword evidence="6" id="KW-1185">Reference proteome</keyword>
<feature type="compositionally biased region" description="Basic residues" evidence="4">
    <location>
        <begin position="1080"/>
        <end position="1094"/>
    </location>
</feature>
<dbReference type="InterPro" id="IPR014756">
    <property type="entry name" value="Ig_E-set"/>
</dbReference>
<feature type="repeat" description="Filamin" evidence="3">
    <location>
        <begin position="978"/>
        <end position="1070"/>
    </location>
</feature>
<dbReference type="InterPro" id="IPR036872">
    <property type="entry name" value="CH_dom_sf"/>
</dbReference>
<organism evidence="6 7">
    <name type="scientific">Ascaris lumbricoides</name>
    <name type="common">Giant roundworm</name>
    <dbReference type="NCBI Taxonomy" id="6252"/>
    <lineage>
        <taxon>Eukaryota</taxon>
        <taxon>Metazoa</taxon>
        <taxon>Ecdysozoa</taxon>
        <taxon>Nematoda</taxon>
        <taxon>Chromadorea</taxon>
        <taxon>Rhabditida</taxon>
        <taxon>Spirurina</taxon>
        <taxon>Ascaridomorpha</taxon>
        <taxon>Ascaridoidea</taxon>
        <taxon>Ascarididae</taxon>
        <taxon>Ascaris</taxon>
    </lineage>
</organism>
<dbReference type="Pfam" id="PF00307">
    <property type="entry name" value="CH"/>
    <property type="match status" value="1"/>
</dbReference>
<dbReference type="InterPro" id="IPR044801">
    <property type="entry name" value="Filamin"/>
</dbReference>